<dbReference type="PANTHER" id="PTHR13935:SF106">
    <property type="entry name" value="ACHAETE-SCUTE COMPLEX PROTEIN T5-RELATED"/>
    <property type="match status" value="1"/>
</dbReference>
<dbReference type="GO" id="GO:0000981">
    <property type="term" value="F:DNA-binding transcription factor activity, RNA polymerase II-specific"/>
    <property type="evidence" value="ECO:0007669"/>
    <property type="project" value="TreeGrafter"/>
</dbReference>
<proteinExistence type="predicted"/>
<accession>A0AAW0CG54</accession>
<feature type="compositionally biased region" description="Low complexity" evidence="2">
    <location>
        <begin position="1"/>
        <end position="16"/>
    </location>
</feature>
<dbReference type="Pfam" id="PF00010">
    <property type="entry name" value="HLH"/>
    <property type="match status" value="1"/>
</dbReference>
<dbReference type="SUPFAM" id="SSF47459">
    <property type="entry name" value="HLH, helix-loop-helix DNA-binding domain"/>
    <property type="match status" value="1"/>
</dbReference>
<keyword evidence="5" id="KW-1185">Reference proteome</keyword>
<organism evidence="4 5">
    <name type="scientific">Paramarasmius palmivorus</name>
    <dbReference type="NCBI Taxonomy" id="297713"/>
    <lineage>
        <taxon>Eukaryota</taxon>
        <taxon>Fungi</taxon>
        <taxon>Dikarya</taxon>
        <taxon>Basidiomycota</taxon>
        <taxon>Agaricomycotina</taxon>
        <taxon>Agaricomycetes</taxon>
        <taxon>Agaricomycetidae</taxon>
        <taxon>Agaricales</taxon>
        <taxon>Marasmiineae</taxon>
        <taxon>Marasmiaceae</taxon>
        <taxon>Paramarasmius</taxon>
    </lineage>
</organism>
<dbReference type="PROSITE" id="PS50888">
    <property type="entry name" value="BHLH"/>
    <property type="match status" value="1"/>
</dbReference>
<dbReference type="GO" id="GO:0000977">
    <property type="term" value="F:RNA polymerase II transcription regulatory region sequence-specific DNA binding"/>
    <property type="evidence" value="ECO:0007669"/>
    <property type="project" value="TreeGrafter"/>
</dbReference>
<dbReference type="AlphaFoldDB" id="A0AAW0CG54"/>
<feature type="domain" description="BHLH" evidence="3">
    <location>
        <begin position="42"/>
        <end position="99"/>
    </location>
</feature>
<feature type="compositionally biased region" description="Polar residues" evidence="2">
    <location>
        <begin position="23"/>
        <end position="32"/>
    </location>
</feature>
<keyword evidence="1" id="KW-0238">DNA-binding</keyword>
<dbReference type="GO" id="GO:0090575">
    <property type="term" value="C:RNA polymerase II transcription regulator complex"/>
    <property type="evidence" value="ECO:0007669"/>
    <property type="project" value="TreeGrafter"/>
</dbReference>
<dbReference type="GO" id="GO:0046983">
    <property type="term" value="F:protein dimerization activity"/>
    <property type="evidence" value="ECO:0007669"/>
    <property type="project" value="InterPro"/>
</dbReference>
<dbReference type="Gene3D" id="4.10.280.10">
    <property type="entry name" value="Helix-loop-helix DNA-binding domain"/>
    <property type="match status" value="1"/>
</dbReference>
<comment type="caution">
    <text evidence="4">The sequence shown here is derived from an EMBL/GenBank/DDBJ whole genome shotgun (WGS) entry which is preliminary data.</text>
</comment>
<dbReference type="InterPro" id="IPR011598">
    <property type="entry name" value="bHLH_dom"/>
</dbReference>
<evidence type="ECO:0000256" key="2">
    <source>
        <dbReference type="SAM" id="MobiDB-lite"/>
    </source>
</evidence>
<gene>
    <name evidence="4" type="ORF">VNI00_010435</name>
</gene>
<dbReference type="CDD" id="cd00083">
    <property type="entry name" value="bHLH_SF"/>
    <property type="match status" value="1"/>
</dbReference>
<sequence>MHYSSSSHASSGLPSSAKDDSISPKSTRNRSNARAPRTKNSFKKAVHNRNEQERRRRMNNNFEALAELIPGHSYRLNGTGRAPTKPEILASAVAYIRALRRHTALAASELRGMKGENDILRDQLNMRRGERGEIPIDEPVRGEGFIMVWRQEVEVMAEDNIGGIEEEDRTDSGGAEAEMSTVTTAAHQRHEQDIADPSSSRTIHPTNVHNYAPQSHDDSYFRHPGSLHAGSSTSLYPIYTYVPTTNAGEFPRIQTHTPTVPRNVDTRFDVQY</sequence>
<name>A0AAW0CG54_9AGAR</name>
<evidence type="ECO:0000313" key="5">
    <source>
        <dbReference type="Proteomes" id="UP001383192"/>
    </source>
</evidence>
<protein>
    <recommendedName>
        <fullName evidence="3">BHLH domain-containing protein</fullName>
    </recommendedName>
</protein>
<feature type="region of interest" description="Disordered" evidence="2">
    <location>
        <begin position="1"/>
        <end position="56"/>
    </location>
</feature>
<dbReference type="InterPro" id="IPR036638">
    <property type="entry name" value="HLH_DNA-bd_sf"/>
</dbReference>
<dbReference type="InterPro" id="IPR015660">
    <property type="entry name" value="MASH1/Ascl1a-like"/>
</dbReference>
<evidence type="ECO:0000259" key="3">
    <source>
        <dbReference type="PROSITE" id="PS50888"/>
    </source>
</evidence>
<feature type="region of interest" description="Disordered" evidence="2">
    <location>
        <begin position="188"/>
        <end position="207"/>
    </location>
</feature>
<feature type="compositionally biased region" description="Polar residues" evidence="2">
    <location>
        <begin position="197"/>
        <end position="207"/>
    </location>
</feature>
<dbReference type="Proteomes" id="UP001383192">
    <property type="component" value="Unassembled WGS sequence"/>
</dbReference>
<reference evidence="4 5" key="1">
    <citation type="submission" date="2024-01" db="EMBL/GenBank/DDBJ databases">
        <title>A draft genome for a cacao thread blight-causing isolate of Paramarasmius palmivorus.</title>
        <authorList>
            <person name="Baruah I.K."/>
            <person name="Bukari Y."/>
            <person name="Amoako-Attah I."/>
            <person name="Meinhardt L.W."/>
            <person name="Bailey B.A."/>
            <person name="Cohen S.P."/>
        </authorList>
    </citation>
    <scope>NUCLEOTIDE SEQUENCE [LARGE SCALE GENOMIC DNA]</scope>
    <source>
        <strain evidence="4 5">GH-12</strain>
    </source>
</reference>
<dbReference type="EMBL" id="JAYKXP010000042">
    <property type="protein sequence ID" value="KAK7038805.1"/>
    <property type="molecule type" value="Genomic_DNA"/>
</dbReference>
<evidence type="ECO:0000313" key="4">
    <source>
        <dbReference type="EMBL" id="KAK7038805.1"/>
    </source>
</evidence>
<feature type="compositionally biased region" description="Basic residues" evidence="2">
    <location>
        <begin position="36"/>
        <end position="47"/>
    </location>
</feature>
<evidence type="ECO:0000256" key="1">
    <source>
        <dbReference type="ARBA" id="ARBA00023125"/>
    </source>
</evidence>
<dbReference type="SMART" id="SM00353">
    <property type="entry name" value="HLH"/>
    <property type="match status" value="1"/>
</dbReference>
<dbReference type="PANTHER" id="PTHR13935">
    <property type="entry name" value="ACHAETE-SCUTE TRANSCRIPTION FACTOR-RELATED"/>
    <property type="match status" value="1"/>
</dbReference>